<accession>A0ABS4XL42</accession>
<feature type="region of interest" description="Disordered" evidence="1">
    <location>
        <begin position="345"/>
        <end position="395"/>
    </location>
</feature>
<feature type="transmembrane region" description="Helical" evidence="2">
    <location>
        <begin position="255"/>
        <end position="276"/>
    </location>
</feature>
<evidence type="ECO:0000313" key="5">
    <source>
        <dbReference type="Proteomes" id="UP001195422"/>
    </source>
</evidence>
<name>A0ABS4XL42_GLUPR</name>
<dbReference type="Pfam" id="PF02517">
    <property type="entry name" value="Rce1-like"/>
    <property type="match status" value="1"/>
</dbReference>
<comment type="caution">
    <text evidence="4">The sequence shown here is derived from an EMBL/GenBank/DDBJ whole genome shotgun (WGS) entry which is preliminary data.</text>
</comment>
<feature type="transmembrane region" description="Helical" evidence="2">
    <location>
        <begin position="174"/>
        <end position="195"/>
    </location>
</feature>
<evidence type="ECO:0000256" key="2">
    <source>
        <dbReference type="SAM" id="Phobius"/>
    </source>
</evidence>
<feature type="transmembrane region" description="Helical" evidence="2">
    <location>
        <begin position="134"/>
        <end position="154"/>
    </location>
</feature>
<feature type="transmembrane region" description="Helical" evidence="2">
    <location>
        <begin position="90"/>
        <end position="113"/>
    </location>
</feature>
<keyword evidence="4" id="KW-0645">Protease</keyword>
<proteinExistence type="predicted"/>
<feature type="transmembrane region" description="Helical" evidence="2">
    <location>
        <begin position="39"/>
        <end position="70"/>
    </location>
</feature>
<evidence type="ECO:0000259" key="3">
    <source>
        <dbReference type="Pfam" id="PF02517"/>
    </source>
</evidence>
<organism evidence="4 5">
    <name type="scientific">Glutamicibacter protophormiae</name>
    <name type="common">Brevibacterium protophormiae</name>
    <dbReference type="NCBI Taxonomy" id="37930"/>
    <lineage>
        <taxon>Bacteria</taxon>
        <taxon>Bacillati</taxon>
        <taxon>Actinomycetota</taxon>
        <taxon>Actinomycetes</taxon>
        <taxon>Micrococcales</taxon>
        <taxon>Micrococcaceae</taxon>
        <taxon>Glutamicibacter</taxon>
    </lineage>
</organism>
<dbReference type="EMBL" id="JAGIOJ010000001">
    <property type="protein sequence ID" value="MBP2397095.1"/>
    <property type="molecule type" value="Genomic_DNA"/>
</dbReference>
<evidence type="ECO:0000313" key="4">
    <source>
        <dbReference type="EMBL" id="MBP2397095.1"/>
    </source>
</evidence>
<reference evidence="4 5" key="1">
    <citation type="submission" date="2021-03" db="EMBL/GenBank/DDBJ databases">
        <title>Sequencing the genomes of 1000 actinobacteria strains.</title>
        <authorList>
            <person name="Klenk H.-P."/>
        </authorList>
    </citation>
    <scope>NUCLEOTIDE SEQUENCE [LARGE SCALE GENOMIC DNA]</scope>
    <source>
        <strain evidence="4 5">DSM 20168</strain>
    </source>
</reference>
<sequence length="395" mass="42658">MSMTSNAGLPAPAEEVDEPRYEFHRLLRREENYRWWRPLALLGTAAGFFAVLSIVVALISLVMMMFNPVFWSDDAAALEQLTVMDMADPMMFSILMVSLIVMIPSVWFAYLLLGAKPVCLLVSVAGKIRWGWMGTAFAVSGIVYAAYFALTFILDALDVGGGAQVPASSIPDSPLFYALLVILLTPLQCAAEELVFRGAFMQVIGSWFKHPLFAILLPVPLFTAGHLYDIYGLLDVAIFAIAAGYLTWRTGGLEAAIAIHVVNNTSLFLLGSVGLVDLNAEGSDPVSLLISGAMTAILTVLLVKVAQKKDIQRSVGPAPRRRTDQHLLQPWPIAYPVTPQHQAYWAPEAGGNFPGQHPAYRPGPGGVPQQPLEPGQPGAPGPDGPGGQERHGNSR</sequence>
<dbReference type="Proteomes" id="UP001195422">
    <property type="component" value="Unassembled WGS sequence"/>
</dbReference>
<keyword evidence="2" id="KW-0472">Membrane</keyword>
<dbReference type="RefSeq" id="WP_188949393.1">
    <property type="nucleotide sequence ID" value="NZ_BMPH01000014.1"/>
</dbReference>
<protein>
    <submittedName>
        <fullName evidence="4">Membrane protease YdiL (CAAX protease family)</fullName>
    </submittedName>
</protein>
<dbReference type="GO" id="GO:0008233">
    <property type="term" value="F:peptidase activity"/>
    <property type="evidence" value="ECO:0007669"/>
    <property type="project" value="UniProtKB-KW"/>
</dbReference>
<evidence type="ECO:0000256" key="1">
    <source>
        <dbReference type="SAM" id="MobiDB-lite"/>
    </source>
</evidence>
<dbReference type="InterPro" id="IPR003675">
    <property type="entry name" value="Rce1/LyrA-like_dom"/>
</dbReference>
<gene>
    <name evidence="4" type="ORF">JOF39_000176</name>
</gene>
<feature type="transmembrane region" description="Helical" evidence="2">
    <location>
        <begin position="207"/>
        <end position="224"/>
    </location>
</feature>
<dbReference type="GO" id="GO:0006508">
    <property type="term" value="P:proteolysis"/>
    <property type="evidence" value="ECO:0007669"/>
    <property type="project" value="UniProtKB-KW"/>
</dbReference>
<keyword evidence="2" id="KW-1133">Transmembrane helix</keyword>
<keyword evidence="5" id="KW-1185">Reference proteome</keyword>
<feature type="transmembrane region" description="Helical" evidence="2">
    <location>
        <begin position="230"/>
        <end position="248"/>
    </location>
</feature>
<feature type="transmembrane region" description="Helical" evidence="2">
    <location>
        <begin position="288"/>
        <end position="306"/>
    </location>
</feature>
<feature type="domain" description="CAAX prenyl protease 2/Lysostaphin resistance protein A-like" evidence="3">
    <location>
        <begin position="177"/>
        <end position="265"/>
    </location>
</feature>
<keyword evidence="4" id="KW-0378">Hydrolase</keyword>
<keyword evidence="2" id="KW-0812">Transmembrane</keyword>